<gene>
    <name evidence="1" type="ORF">SAMN05421819_0429</name>
</gene>
<sequence>MKVPRSVNGIDFANHLIRRWHFVELRQTGSHIIVRTETPSRRTLSIPAHKPLRSGTFQDLLDDVAHHKGLSREDVLRDL</sequence>
<dbReference type="SUPFAM" id="SSF54786">
    <property type="entry name" value="YcfA/nrd intein domain"/>
    <property type="match status" value="1"/>
</dbReference>
<protein>
    <submittedName>
        <fullName evidence="1">HicA toxin of toxin-antitoxin</fullName>
    </submittedName>
</protein>
<dbReference type="AlphaFoldDB" id="A0A1H5T0R0"/>
<dbReference type="EMBL" id="FNVA01000001">
    <property type="protein sequence ID" value="SEF56380.1"/>
    <property type="molecule type" value="Genomic_DNA"/>
</dbReference>
<evidence type="ECO:0000313" key="2">
    <source>
        <dbReference type="Proteomes" id="UP000236728"/>
    </source>
</evidence>
<dbReference type="Proteomes" id="UP000236728">
    <property type="component" value="Unassembled WGS sequence"/>
</dbReference>
<organism evidence="1 2">
    <name type="scientific">Bryocella elongata</name>
    <dbReference type="NCBI Taxonomy" id="863522"/>
    <lineage>
        <taxon>Bacteria</taxon>
        <taxon>Pseudomonadati</taxon>
        <taxon>Acidobacteriota</taxon>
        <taxon>Terriglobia</taxon>
        <taxon>Terriglobales</taxon>
        <taxon>Acidobacteriaceae</taxon>
        <taxon>Bryocella</taxon>
    </lineage>
</organism>
<keyword evidence="2" id="KW-1185">Reference proteome</keyword>
<proteinExistence type="predicted"/>
<name>A0A1H5T0R0_9BACT</name>
<evidence type="ECO:0000313" key="1">
    <source>
        <dbReference type="EMBL" id="SEF56380.1"/>
    </source>
</evidence>
<dbReference type="Gene3D" id="3.30.920.30">
    <property type="entry name" value="Hypothetical protein"/>
    <property type="match status" value="1"/>
</dbReference>
<reference evidence="1 2" key="1">
    <citation type="submission" date="2016-10" db="EMBL/GenBank/DDBJ databases">
        <authorList>
            <person name="de Groot N.N."/>
        </authorList>
    </citation>
    <scope>NUCLEOTIDE SEQUENCE [LARGE SCALE GENOMIC DNA]</scope>
    <source>
        <strain evidence="1 2">DSM 22489</strain>
    </source>
</reference>
<accession>A0A1H5T0R0</accession>
<dbReference type="InterPro" id="IPR038570">
    <property type="entry name" value="HicA_sf"/>
</dbReference>